<evidence type="ECO:0008006" key="3">
    <source>
        <dbReference type="Google" id="ProtNLM"/>
    </source>
</evidence>
<accession>A0AAZ3PUP8</accession>
<protein>
    <recommendedName>
        <fullName evidence="3">Tc1-like transposase DDE domain-containing protein</fullName>
    </recommendedName>
</protein>
<dbReference type="InterPro" id="IPR036397">
    <property type="entry name" value="RNaseH_sf"/>
</dbReference>
<dbReference type="Gene3D" id="3.30.420.10">
    <property type="entry name" value="Ribonuclease H-like superfamily/Ribonuclease H"/>
    <property type="match status" value="1"/>
</dbReference>
<proteinExistence type="predicted"/>
<name>A0AAZ3PUP8_ONCTS</name>
<organism evidence="1 2">
    <name type="scientific">Oncorhynchus tshawytscha</name>
    <name type="common">Chinook salmon</name>
    <name type="synonym">Salmo tshawytscha</name>
    <dbReference type="NCBI Taxonomy" id="74940"/>
    <lineage>
        <taxon>Eukaryota</taxon>
        <taxon>Metazoa</taxon>
        <taxon>Chordata</taxon>
        <taxon>Craniata</taxon>
        <taxon>Vertebrata</taxon>
        <taxon>Euteleostomi</taxon>
        <taxon>Actinopterygii</taxon>
        <taxon>Neopterygii</taxon>
        <taxon>Teleostei</taxon>
        <taxon>Protacanthopterygii</taxon>
        <taxon>Salmoniformes</taxon>
        <taxon>Salmonidae</taxon>
        <taxon>Salmoninae</taxon>
        <taxon>Oncorhynchus</taxon>
    </lineage>
</organism>
<reference evidence="1" key="2">
    <citation type="submission" date="2025-08" db="UniProtKB">
        <authorList>
            <consortium name="Ensembl"/>
        </authorList>
    </citation>
    <scope>IDENTIFICATION</scope>
</reference>
<evidence type="ECO:0000313" key="1">
    <source>
        <dbReference type="Ensembl" id="ENSOTSP00005120567.1"/>
    </source>
</evidence>
<reference evidence="2" key="1">
    <citation type="journal article" date="2018" name="PLoS ONE">
        <title>Chinook salmon (Oncorhynchus tshawytscha) genome and transcriptome.</title>
        <authorList>
            <person name="Christensen K.A."/>
            <person name="Leong J.S."/>
            <person name="Sakhrani D."/>
            <person name="Biagi C.A."/>
            <person name="Minkley D.R."/>
            <person name="Withler R.E."/>
            <person name="Rondeau E.B."/>
            <person name="Koop B.F."/>
            <person name="Devlin R.H."/>
        </authorList>
    </citation>
    <scope>NUCLEOTIDE SEQUENCE [LARGE SCALE GENOMIC DNA]</scope>
</reference>
<sequence>MPRTGPAKAMERLGFAGPAPLLPQTAGPIGPAKASPPLQCLSILTKAWVWKSPCFYHRMVQCPVQGGSRPSPNPRLSQPLLQPPQGLRYIRMAQRPHRASQLLPLSPLYRHRRSLLLQPSPATSCLPASLYLSSALTSPSVLSNQLPAWAAMLLPLYSSLPRPRPLSSHCRSAHRTMTQHTSRLCKGYLTKKESDGVLHQMSWPPQSPDLNPIEMVWDYLDCRVKEKQPASSLLSYVGTPRLFESIPGWRGSVAAQLFSDLSRDGRSSSSPGSG</sequence>
<evidence type="ECO:0000313" key="2">
    <source>
        <dbReference type="Proteomes" id="UP000694402"/>
    </source>
</evidence>
<dbReference type="Proteomes" id="UP000694402">
    <property type="component" value="Unassembled WGS sequence"/>
</dbReference>
<keyword evidence="2" id="KW-1185">Reference proteome</keyword>
<reference evidence="1" key="3">
    <citation type="submission" date="2025-09" db="UniProtKB">
        <authorList>
            <consortium name="Ensembl"/>
        </authorList>
    </citation>
    <scope>IDENTIFICATION</scope>
</reference>
<dbReference type="GO" id="GO:0003676">
    <property type="term" value="F:nucleic acid binding"/>
    <property type="evidence" value="ECO:0007669"/>
    <property type="project" value="InterPro"/>
</dbReference>
<dbReference type="AlphaFoldDB" id="A0AAZ3PUP8"/>
<dbReference type="GeneTree" id="ENSGT00940000157161"/>
<dbReference type="Ensembl" id="ENSOTST00005135642.1">
    <property type="protein sequence ID" value="ENSOTSP00005120567.1"/>
    <property type="gene ID" value="ENSOTSG00005054271.1"/>
</dbReference>
<gene>
    <name evidence="1" type="primary">WNK2</name>
</gene>